<feature type="chain" id="PRO_5036457487" description="EB domain-containing protein" evidence="1">
    <location>
        <begin position="25"/>
        <end position="91"/>
    </location>
</feature>
<sequence>NRHQLFSMKLFVLYICSLIGLVCSETCTEVSGCVSTQCDEFSHVVCANGQCTCELREGRCDSKADCDAMTDWLCPPHRRHCIDNRCRCLNI</sequence>
<reference evidence="2" key="1">
    <citation type="submission" date="2022-08" db="UniProtKB">
        <authorList>
            <consortium name="EnsemblMetazoa"/>
        </authorList>
    </citation>
    <scope>IDENTIFICATION</scope>
    <source>
        <strain evidence="2">05x7-T-G4-1.051#20</strain>
    </source>
</reference>
<keyword evidence="1" id="KW-0732">Signal</keyword>
<evidence type="ECO:0000313" key="2">
    <source>
        <dbReference type="EnsemblMetazoa" id="G6706.1:cds"/>
    </source>
</evidence>
<evidence type="ECO:0000313" key="3">
    <source>
        <dbReference type="Proteomes" id="UP000005408"/>
    </source>
</evidence>
<organism evidence="2 3">
    <name type="scientific">Magallana gigas</name>
    <name type="common">Pacific oyster</name>
    <name type="synonym">Crassostrea gigas</name>
    <dbReference type="NCBI Taxonomy" id="29159"/>
    <lineage>
        <taxon>Eukaryota</taxon>
        <taxon>Metazoa</taxon>
        <taxon>Spiralia</taxon>
        <taxon>Lophotrochozoa</taxon>
        <taxon>Mollusca</taxon>
        <taxon>Bivalvia</taxon>
        <taxon>Autobranchia</taxon>
        <taxon>Pteriomorphia</taxon>
        <taxon>Ostreida</taxon>
        <taxon>Ostreoidea</taxon>
        <taxon>Ostreidae</taxon>
        <taxon>Magallana</taxon>
    </lineage>
</organism>
<keyword evidence="3" id="KW-1185">Reference proteome</keyword>
<evidence type="ECO:0008006" key="4">
    <source>
        <dbReference type="Google" id="ProtNLM"/>
    </source>
</evidence>
<accession>A0A8W8NPX3</accession>
<name>A0A8W8NPX3_MAGGI</name>
<dbReference type="Proteomes" id="UP000005408">
    <property type="component" value="Unassembled WGS sequence"/>
</dbReference>
<dbReference type="EnsemblMetazoa" id="G6706.1">
    <property type="protein sequence ID" value="G6706.1:cds"/>
    <property type="gene ID" value="G6706"/>
</dbReference>
<proteinExistence type="predicted"/>
<protein>
    <recommendedName>
        <fullName evidence="4">EB domain-containing protein</fullName>
    </recommendedName>
</protein>
<evidence type="ECO:0000256" key="1">
    <source>
        <dbReference type="SAM" id="SignalP"/>
    </source>
</evidence>
<feature type="signal peptide" evidence="1">
    <location>
        <begin position="1"/>
        <end position="24"/>
    </location>
</feature>
<dbReference type="AlphaFoldDB" id="A0A8W8NPX3"/>